<dbReference type="EMBL" id="AXCR01000005">
    <property type="protein sequence ID" value="KJR86901.1"/>
    <property type="molecule type" value="Genomic_DNA"/>
</dbReference>
<dbReference type="OrthoDB" id="58416at2759"/>
<dbReference type="KEGG" id="ssck:SPSK_01902"/>
<evidence type="ECO:0000313" key="2">
    <source>
        <dbReference type="EMBL" id="KJR86901.1"/>
    </source>
</evidence>
<reference evidence="2 3" key="2">
    <citation type="journal article" date="2015" name="Eukaryot. Cell">
        <title>Asexual propagation of a virulent clone complex in a human and feline outbreak of sporotrichosis.</title>
        <authorList>
            <person name="Teixeira Mde M."/>
            <person name="Rodrigues A.M."/>
            <person name="Tsui C.K."/>
            <person name="de Almeida L.G."/>
            <person name="Van Diepeningen A.D."/>
            <person name="van den Ende B.G."/>
            <person name="Fernandes G.F."/>
            <person name="Kano R."/>
            <person name="Hamelin R.C."/>
            <person name="Lopes-Bezerra L.M."/>
            <person name="Vasconcelos A.T."/>
            <person name="de Hoog S."/>
            <person name="de Camargo Z.P."/>
            <person name="Felipe M.S."/>
        </authorList>
    </citation>
    <scope>NUCLEOTIDE SEQUENCE [LARGE SCALE GENOMIC DNA]</scope>
    <source>
        <strain evidence="2 3">1099-18</strain>
    </source>
</reference>
<protein>
    <recommendedName>
        <fullName evidence="1">Hemerythrin-like domain-containing protein</fullName>
    </recommendedName>
</protein>
<dbReference type="InterPro" id="IPR012312">
    <property type="entry name" value="Hemerythrin-like"/>
</dbReference>
<dbReference type="Gene3D" id="1.20.120.520">
    <property type="entry name" value="nmb1532 protein domain like"/>
    <property type="match status" value="1"/>
</dbReference>
<dbReference type="Pfam" id="PF01814">
    <property type="entry name" value="Hemerythrin"/>
    <property type="match status" value="1"/>
</dbReference>
<dbReference type="AlphaFoldDB" id="A0A0F2MFF8"/>
<dbReference type="InterPro" id="IPR053206">
    <property type="entry name" value="Dimeric_xanthone_biosynth"/>
</dbReference>
<organism evidence="2 3">
    <name type="scientific">Sporothrix schenckii 1099-18</name>
    <dbReference type="NCBI Taxonomy" id="1397361"/>
    <lineage>
        <taxon>Eukaryota</taxon>
        <taxon>Fungi</taxon>
        <taxon>Dikarya</taxon>
        <taxon>Ascomycota</taxon>
        <taxon>Pezizomycotina</taxon>
        <taxon>Sordariomycetes</taxon>
        <taxon>Sordariomycetidae</taxon>
        <taxon>Ophiostomatales</taxon>
        <taxon>Ophiostomataceae</taxon>
        <taxon>Sporothrix</taxon>
    </lineage>
</organism>
<gene>
    <name evidence="2" type="ORF">SPSK_01902</name>
</gene>
<comment type="caution">
    <text evidence="2">The sequence shown here is derived from an EMBL/GenBank/DDBJ whole genome shotgun (WGS) entry which is preliminary data.</text>
</comment>
<name>A0A0F2MFF8_SPOSC</name>
<evidence type="ECO:0000313" key="3">
    <source>
        <dbReference type="Proteomes" id="UP000033710"/>
    </source>
</evidence>
<dbReference type="PANTHER" id="PTHR38048:SF2">
    <property type="entry name" value="HEMERYTHRIN-LIKE DOMAIN-CONTAINING PROTEIN"/>
    <property type="match status" value="1"/>
</dbReference>
<dbReference type="VEuPathDB" id="FungiDB:SPSK_01902"/>
<dbReference type="CDD" id="cd12108">
    <property type="entry name" value="Hr-like"/>
    <property type="match status" value="1"/>
</dbReference>
<feature type="domain" description="Hemerythrin-like" evidence="1">
    <location>
        <begin position="35"/>
        <end position="158"/>
    </location>
</feature>
<evidence type="ECO:0000259" key="1">
    <source>
        <dbReference type="Pfam" id="PF01814"/>
    </source>
</evidence>
<proteinExistence type="predicted"/>
<sequence length="255" mass="28909">MAPVYADHPFQLIPDPRPEGINTKNDIFDNSAVEMTAIHNCFIRGINAIYLQAPHVKPQEVKAFANYAALWAKMVHIHHHEEETQFFPIVEKMAGEPGLMATNVAQHHEFHDGLEKYTAYVHAVAAGKEPYDGNALRAIIDAFGGVFIQHLTEEITTLMGLRKYGAERFKDYPAECAKLGKQAIASAGATTGIIFVFTCLDVHFEDGRWAAFPPMPWIVVQMFRYVQYWFHTDWWKFGPCDRLGNMRPLYAVPAE</sequence>
<dbReference type="GeneID" id="27664078"/>
<dbReference type="PANTHER" id="PTHR38048">
    <property type="entry name" value="EXPRESSED PROTEIN"/>
    <property type="match status" value="1"/>
</dbReference>
<dbReference type="RefSeq" id="XP_016589577.1">
    <property type="nucleotide sequence ID" value="XM_016728801.1"/>
</dbReference>
<accession>A0A0F2MFF8</accession>
<dbReference type="Proteomes" id="UP000033710">
    <property type="component" value="Unassembled WGS sequence"/>
</dbReference>
<reference evidence="2 3" key="1">
    <citation type="journal article" date="2014" name="BMC Genomics">
        <title>Comparative genomics of the major fungal agents of human and animal Sporotrichosis: Sporothrix schenckii and Sporothrix brasiliensis.</title>
        <authorList>
            <person name="Teixeira M.M."/>
            <person name="de Almeida L.G."/>
            <person name="Kubitschek-Barreira P."/>
            <person name="Alves F.L."/>
            <person name="Kioshima E.S."/>
            <person name="Abadio A.K."/>
            <person name="Fernandes L."/>
            <person name="Derengowski L.S."/>
            <person name="Ferreira K.S."/>
            <person name="Souza R.C."/>
            <person name="Ruiz J.C."/>
            <person name="de Andrade N.C."/>
            <person name="Paes H.C."/>
            <person name="Nicola A.M."/>
            <person name="Albuquerque P."/>
            <person name="Gerber A.L."/>
            <person name="Martins V.P."/>
            <person name="Peconick L.D."/>
            <person name="Neto A.V."/>
            <person name="Chaucanez C.B."/>
            <person name="Silva P.A."/>
            <person name="Cunha O.L."/>
            <person name="de Oliveira F.F."/>
            <person name="dos Santos T.C."/>
            <person name="Barros A.L."/>
            <person name="Soares M.A."/>
            <person name="de Oliveira L.M."/>
            <person name="Marini M.M."/>
            <person name="Villalobos-Duno H."/>
            <person name="Cunha M.M."/>
            <person name="de Hoog S."/>
            <person name="da Silveira J.F."/>
            <person name="Henrissat B."/>
            <person name="Nino-Vega G.A."/>
            <person name="Cisalpino P.S."/>
            <person name="Mora-Montes H.M."/>
            <person name="Almeida S.R."/>
            <person name="Stajich J.E."/>
            <person name="Lopes-Bezerra L.M."/>
            <person name="Vasconcelos A.T."/>
            <person name="Felipe M.S."/>
        </authorList>
    </citation>
    <scope>NUCLEOTIDE SEQUENCE [LARGE SCALE GENOMIC DNA]</scope>
    <source>
        <strain evidence="2 3">1099-18</strain>
    </source>
</reference>